<accession>A0AAJ3NA51</accession>
<organism evidence="1 2">
    <name type="scientific">Elizabethkingia ursingii</name>
    <dbReference type="NCBI Taxonomy" id="1756150"/>
    <lineage>
        <taxon>Bacteria</taxon>
        <taxon>Pseudomonadati</taxon>
        <taxon>Bacteroidota</taxon>
        <taxon>Flavobacteriia</taxon>
        <taxon>Flavobacteriales</taxon>
        <taxon>Weeksellaceae</taxon>
        <taxon>Elizabethkingia</taxon>
    </lineage>
</organism>
<reference evidence="1 2" key="1">
    <citation type="submission" date="2016-06" db="EMBL/GenBank/DDBJ databases">
        <authorList>
            <person name="Nicholson A.C."/>
        </authorList>
    </citation>
    <scope>NUCLEOTIDE SEQUENCE [LARGE SCALE GENOMIC DNA]</scope>
    <source>
        <strain evidence="1 2">G4123</strain>
    </source>
</reference>
<dbReference type="Pfam" id="PF12741">
    <property type="entry name" value="SusD-like"/>
    <property type="match status" value="1"/>
</dbReference>
<dbReference type="EMBL" id="MAIC01000016">
    <property type="protein sequence ID" value="OPB73336.1"/>
    <property type="molecule type" value="Genomic_DNA"/>
</dbReference>
<dbReference type="InterPro" id="IPR011990">
    <property type="entry name" value="TPR-like_helical_dom_sf"/>
</dbReference>
<dbReference type="AlphaFoldDB" id="A0AAJ3NA51"/>
<dbReference type="RefSeq" id="WP_078402816.1">
    <property type="nucleotide sequence ID" value="NZ_CP016377.1"/>
</dbReference>
<dbReference type="SUPFAM" id="SSF48452">
    <property type="entry name" value="TPR-like"/>
    <property type="match status" value="1"/>
</dbReference>
<comment type="caution">
    <text evidence="1">The sequence shown here is derived from an EMBL/GenBank/DDBJ whole genome shotgun (WGS) entry which is preliminary data.</text>
</comment>
<dbReference type="InterPro" id="IPR024302">
    <property type="entry name" value="SusD-like"/>
</dbReference>
<dbReference type="KEGG" id="ego:BBD34_06450"/>
<dbReference type="Proteomes" id="UP000190816">
    <property type="component" value="Unassembled WGS sequence"/>
</dbReference>
<evidence type="ECO:0000313" key="1">
    <source>
        <dbReference type="EMBL" id="OPB73336.1"/>
    </source>
</evidence>
<dbReference type="Pfam" id="PF12771">
    <property type="entry name" value="SusD-like_2"/>
    <property type="match status" value="1"/>
</dbReference>
<dbReference type="PROSITE" id="PS51257">
    <property type="entry name" value="PROKAR_LIPOPROTEIN"/>
    <property type="match status" value="1"/>
</dbReference>
<gene>
    <name evidence="1" type="ORF">BAY32_09770</name>
</gene>
<name>A0AAJ3NA51_9FLAO</name>
<proteinExistence type="predicted"/>
<protein>
    <submittedName>
        <fullName evidence="1">Susd and RagB outer membrane lipoprotein domain protein</fullName>
    </submittedName>
</protein>
<dbReference type="Gene3D" id="1.25.40.390">
    <property type="match status" value="2"/>
</dbReference>
<keyword evidence="1" id="KW-0449">Lipoprotein</keyword>
<evidence type="ECO:0000313" key="2">
    <source>
        <dbReference type="Proteomes" id="UP000190816"/>
    </source>
</evidence>
<dbReference type="InterPro" id="IPR041662">
    <property type="entry name" value="SusD-like_2"/>
</dbReference>
<sequence length="636" mass="70899">MKNNTIKILLFSAAIGFFVSSCNDFDDINKDPNAASAEQVMPEYFLNNALVNAQMNPDTAERSFVLYWKTAGRQQYTTGISGGTYSDDWSTVYWNDLSNWLKSVNLAITIGQEKTANGTATNYNNNVIQVSRIWRAYLMSELTDNFGSAPIDGFKGVNPEFNSQKDVYYFLLAELKDAVTKIDPSITGMTSKTKNVDIAYGMDWDKWVKYANSMRMRLAMRLSEVDPGKAKSEFEDAVKSNKFIATSSDNFAVVEKDGWDGLTGVMSRSWNSQILSETSNNLMLGLGGVKSQDQLPSYLHASVKPDNYIGLSFPDSFPKKTNDPSTGYFLDGLPNKIDPRAYKNFYIPGDNQSAEFEPWFAAASDAALVRKMKYNDGSEVSVNTKYTWSTYPIGDWGAALALNEVRGSASYTPALAKQYRHSTNKRVFFASWETYFLIAEAALRGWTTPMSDQAAYERGVKESFDYNNVGQFYASYISSTEYSRVGTSVNYSHTTEPGATHAMDYKDGKTGVAGTAQIKYPSNTIYKGGSVNNDKLTKIITQKFIANTPWLPLETWNDQRRLGLPFFENPAVENPLPNLPNLNSSNYMTNSVSNFPQRLPYPSGFRNSDPKGYAQATSLLGGADAVLTPLWWAKKQ</sequence>